<evidence type="ECO:0000313" key="8">
    <source>
        <dbReference type="EMBL" id="TBT91434.1"/>
    </source>
</evidence>
<name>A0A4Q9KHI2_PROTD</name>
<dbReference type="NCBIfam" id="NF033581">
    <property type="entry name" value="transpos_IS5_4"/>
    <property type="match status" value="1"/>
</dbReference>
<evidence type="ECO:0000256" key="5">
    <source>
        <dbReference type="ARBA" id="ARBA00023172"/>
    </source>
</evidence>
<dbReference type="GO" id="GO:0003677">
    <property type="term" value="F:DNA binding"/>
    <property type="evidence" value="ECO:0007669"/>
    <property type="project" value="UniProtKB-KW"/>
</dbReference>
<comment type="similarity">
    <text evidence="2">Belongs to the transposase 11 family.</text>
</comment>
<evidence type="ECO:0000259" key="7">
    <source>
        <dbReference type="Pfam" id="PF05598"/>
    </source>
</evidence>
<dbReference type="Pfam" id="PF05598">
    <property type="entry name" value="DUF772"/>
    <property type="match status" value="1"/>
</dbReference>
<dbReference type="InterPro" id="IPR008490">
    <property type="entry name" value="Transposase_InsH_N"/>
</dbReference>
<dbReference type="Pfam" id="PF01609">
    <property type="entry name" value="DDE_Tnp_1"/>
    <property type="match status" value="1"/>
</dbReference>
<dbReference type="PANTHER" id="PTHR35604:SF2">
    <property type="entry name" value="TRANSPOSASE INSH FOR INSERTION SEQUENCE ELEMENT IS5A-RELATED"/>
    <property type="match status" value="1"/>
</dbReference>
<feature type="domain" description="Transposase InsH N-terminal" evidence="7">
    <location>
        <begin position="17"/>
        <end position="112"/>
    </location>
</feature>
<evidence type="ECO:0000313" key="9">
    <source>
        <dbReference type="Proteomes" id="UP000291933"/>
    </source>
</evidence>
<dbReference type="OrthoDB" id="9774608at2"/>
<evidence type="ECO:0000256" key="1">
    <source>
        <dbReference type="ARBA" id="ARBA00003544"/>
    </source>
</evidence>
<dbReference type="InterPro" id="IPR047959">
    <property type="entry name" value="Transpos_IS5"/>
</dbReference>
<comment type="function">
    <text evidence="1">Involved in the transposition of the insertion sequence IS5.</text>
</comment>
<dbReference type="GO" id="GO:0004803">
    <property type="term" value="F:transposase activity"/>
    <property type="evidence" value="ECO:0007669"/>
    <property type="project" value="InterPro"/>
</dbReference>
<dbReference type="Proteomes" id="UP000291933">
    <property type="component" value="Unassembled WGS sequence"/>
</dbReference>
<sequence>MDELQPSLSEVEYGQRRRVPKREAFLKQMDAVVPWVDWVALIEPHYYSNKRGRRAVPIETMLRMYLLQVWFHLSDEGVEDQINDSFAMRQFMRLDFGRQQVPDATTLLHFRHLLEKHQLGAAMFASLNAKLEADGLVMRGGSIVDATIIAAPSSTKNATGTRDPQMRQTKKGNQWYFGMKAHAGVDAGTGLVHSITVTAASVHDLDEVTHLVRADDQVVYADAGYQGVEKRSEIINDEHLAQVEWRVAARKSALKQMHPHEQAIESRKASVRAKIEHVFLIVKRDFGFAKTRYRGLAKNLHHLQVAMASANLLMTARATMIQARMNTAITTA</sequence>
<keyword evidence="9" id="KW-1185">Reference proteome</keyword>
<reference evidence="8 9" key="1">
    <citation type="submission" date="2019-01" db="EMBL/GenBank/DDBJ databases">
        <title>Lactibacter flavus gen. nov., sp. nov., a novel bacterium of the family Propionibacteriaceae isolated from raw milk and dairy products.</title>
        <authorList>
            <person name="Huptas C."/>
            <person name="Wenning M."/>
            <person name="Breitenwieser F."/>
            <person name="Doll E."/>
            <person name="Von Neubeck M."/>
            <person name="Busse H.-J."/>
            <person name="Scherer S."/>
        </authorList>
    </citation>
    <scope>NUCLEOTIDE SEQUENCE [LARGE SCALE GENOMIC DNA]</scope>
    <source>
        <strain evidence="8 9">DSM 22130</strain>
    </source>
</reference>
<dbReference type="AlphaFoldDB" id="A0A4Q9KHI2"/>
<dbReference type="GO" id="GO:0006313">
    <property type="term" value="P:DNA transposition"/>
    <property type="evidence" value="ECO:0007669"/>
    <property type="project" value="InterPro"/>
</dbReference>
<dbReference type="PANTHER" id="PTHR35604">
    <property type="entry name" value="TRANSPOSASE INSH FOR INSERTION SEQUENCE ELEMENT IS5A-RELATED"/>
    <property type="match status" value="1"/>
</dbReference>
<evidence type="ECO:0000259" key="6">
    <source>
        <dbReference type="Pfam" id="PF01609"/>
    </source>
</evidence>
<feature type="domain" description="Transposase IS4-like" evidence="6">
    <location>
        <begin position="141"/>
        <end position="312"/>
    </location>
</feature>
<keyword evidence="5" id="KW-0233">DNA recombination</keyword>
<accession>A0A4Q9KHI2</accession>
<organism evidence="8 9">
    <name type="scientific">Propioniciclava tarda</name>
    <dbReference type="NCBI Taxonomy" id="433330"/>
    <lineage>
        <taxon>Bacteria</taxon>
        <taxon>Bacillati</taxon>
        <taxon>Actinomycetota</taxon>
        <taxon>Actinomycetes</taxon>
        <taxon>Propionibacteriales</taxon>
        <taxon>Propionibacteriaceae</taxon>
        <taxon>Propioniciclava</taxon>
    </lineage>
</organism>
<dbReference type="InterPro" id="IPR002559">
    <property type="entry name" value="Transposase_11"/>
</dbReference>
<proteinExistence type="inferred from homology"/>
<evidence type="ECO:0000256" key="2">
    <source>
        <dbReference type="ARBA" id="ARBA00010075"/>
    </source>
</evidence>
<evidence type="ECO:0000256" key="4">
    <source>
        <dbReference type="ARBA" id="ARBA00023125"/>
    </source>
</evidence>
<dbReference type="EMBL" id="SDMR01000037">
    <property type="protein sequence ID" value="TBT91434.1"/>
    <property type="molecule type" value="Genomic_DNA"/>
</dbReference>
<evidence type="ECO:0000256" key="3">
    <source>
        <dbReference type="ARBA" id="ARBA00022578"/>
    </source>
</evidence>
<keyword evidence="3" id="KW-0815">Transposition</keyword>
<comment type="caution">
    <text evidence="8">The sequence shown here is derived from an EMBL/GenBank/DDBJ whole genome shotgun (WGS) entry which is preliminary data.</text>
</comment>
<protein>
    <submittedName>
        <fullName evidence="8">IS5 family transposase</fullName>
    </submittedName>
</protein>
<keyword evidence="4" id="KW-0238">DNA-binding</keyword>
<gene>
    <name evidence="8" type="ORF">ET996_14025</name>
</gene>